<keyword evidence="1" id="KW-0472">Membrane</keyword>
<proteinExistence type="predicted"/>
<comment type="caution">
    <text evidence="2">The sequence shown here is derived from an EMBL/GenBank/DDBJ whole genome shotgun (WGS) entry which is preliminary data.</text>
</comment>
<accession>A0ABQ4ZRR8</accession>
<name>A0ABQ4ZRR8_9ASTR</name>
<keyword evidence="1" id="KW-1133">Transmembrane helix</keyword>
<evidence type="ECO:0000313" key="2">
    <source>
        <dbReference type="EMBL" id="GJS91852.1"/>
    </source>
</evidence>
<feature type="transmembrane region" description="Helical" evidence="1">
    <location>
        <begin position="76"/>
        <end position="98"/>
    </location>
</feature>
<keyword evidence="3" id="KW-1185">Reference proteome</keyword>
<sequence length="143" mass="16393">MKIISFVVTGYGHLVRRKVGVTNPGIRFNMDDKLQMVEFDTVSTKSCMREVGCRSLACFDVVTNLPPLRLKTINKLLLLCMFDIDIGIIFMSLINLAYLRYLAKFFDVTHISFVSLIVVDENVDVNWQSKKKYIDTFDVTVIT</sequence>
<evidence type="ECO:0000313" key="3">
    <source>
        <dbReference type="Proteomes" id="UP001151760"/>
    </source>
</evidence>
<gene>
    <name evidence="2" type="ORF">Tco_0774488</name>
</gene>
<dbReference type="Proteomes" id="UP001151760">
    <property type="component" value="Unassembled WGS sequence"/>
</dbReference>
<dbReference type="EMBL" id="BQNB010011537">
    <property type="protein sequence ID" value="GJS91852.1"/>
    <property type="molecule type" value="Genomic_DNA"/>
</dbReference>
<evidence type="ECO:0000256" key="1">
    <source>
        <dbReference type="SAM" id="Phobius"/>
    </source>
</evidence>
<reference evidence="2" key="1">
    <citation type="journal article" date="2022" name="Int. J. Mol. Sci.">
        <title>Draft Genome of Tanacetum Coccineum: Genomic Comparison of Closely Related Tanacetum-Family Plants.</title>
        <authorList>
            <person name="Yamashiro T."/>
            <person name="Shiraishi A."/>
            <person name="Nakayama K."/>
            <person name="Satake H."/>
        </authorList>
    </citation>
    <scope>NUCLEOTIDE SEQUENCE</scope>
</reference>
<keyword evidence="1" id="KW-0812">Transmembrane</keyword>
<reference evidence="2" key="2">
    <citation type="submission" date="2022-01" db="EMBL/GenBank/DDBJ databases">
        <authorList>
            <person name="Yamashiro T."/>
            <person name="Shiraishi A."/>
            <person name="Satake H."/>
            <person name="Nakayama K."/>
        </authorList>
    </citation>
    <scope>NUCLEOTIDE SEQUENCE</scope>
</reference>
<organism evidence="2 3">
    <name type="scientific">Tanacetum coccineum</name>
    <dbReference type="NCBI Taxonomy" id="301880"/>
    <lineage>
        <taxon>Eukaryota</taxon>
        <taxon>Viridiplantae</taxon>
        <taxon>Streptophyta</taxon>
        <taxon>Embryophyta</taxon>
        <taxon>Tracheophyta</taxon>
        <taxon>Spermatophyta</taxon>
        <taxon>Magnoliopsida</taxon>
        <taxon>eudicotyledons</taxon>
        <taxon>Gunneridae</taxon>
        <taxon>Pentapetalae</taxon>
        <taxon>asterids</taxon>
        <taxon>campanulids</taxon>
        <taxon>Asterales</taxon>
        <taxon>Asteraceae</taxon>
        <taxon>Asteroideae</taxon>
        <taxon>Anthemideae</taxon>
        <taxon>Anthemidinae</taxon>
        <taxon>Tanacetum</taxon>
    </lineage>
</organism>
<protein>
    <submittedName>
        <fullName evidence="2">Uncharacterized protein</fullName>
    </submittedName>
</protein>